<name>A0ABV5EMH8_9ACTN</name>
<evidence type="ECO:0000256" key="7">
    <source>
        <dbReference type="ARBA" id="ARBA00023098"/>
    </source>
</evidence>
<keyword evidence="5" id="KW-0274">FAD</keyword>
<evidence type="ECO:0000256" key="3">
    <source>
        <dbReference type="ARBA" id="ARBA00022548"/>
    </source>
</evidence>
<feature type="region of interest" description="Disordered" evidence="16">
    <location>
        <begin position="1"/>
        <end position="23"/>
    </location>
</feature>
<evidence type="ECO:0000256" key="6">
    <source>
        <dbReference type="ARBA" id="ARBA00023002"/>
    </source>
</evidence>
<keyword evidence="19" id="KW-1185">Reference proteome</keyword>
<dbReference type="PANTHER" id="PTHR47470:SF1">
    <property type="entry name" value="FAD-DEPENDENT OXIDOREDUCTASE 2 FAD BINDING DOMAIN-CONTAINING PROTEIN"/>
    <property type="match status" value="1"/>
</dbReference>
<reference evidence="18 19" key="1">
    <citation type="submission" date="2024-01" db="EMBL/GenBank/DDBJ databases">
        <title>Genome mining of biosynthetic gene clusters to explore secondary metabolites of Streptomyces sp.</title>
        <authorList>
            <person name="Baig A."/>
            <person name="Ajitkumar Shintre N."/>
            <person name="Kumar H."/>
            <person name="Anbarasu A."/>
            <person name="Ramaiah S."/>
        </authorList>
    </citation>
    <scope>NUCLEOTIDE SEQUENCE [LARGE SCALE GENOMIC DNA]</scope>
    <source>
        <strain evidence="18 19">A57</strain>
    </source>
</reference>
<evidence type="ECO:0000256" key="1">
    <source>
        <dbReference type="ARBA" id="ARBA00001974"/>
    </source>
</evidence>
<comment type="cofactor">
    <cofactor evidence="1">
        <name>FAD</name>
        <dbReference type="ChEBI" id="CHEBI:57692"/>
    </cofactor>
</comment>
<sequence length="517" mass="54460">MTDTIPASDSAPATGAEARPDREERHGVVIVGCGLGGSITAFRLAEAGVRNVVLERGRRWPLHPASATFPVFPSIDSRLVWLDDESTPFPPLRSAPWSRLFDAVEAALPRSTGLLDVIAQDRAVIVCGAGVGGGTLVYGGVLAQPRPEAFHRIFPVGPDYEELVDVHYPRARRRLGGALFPADLLDQAPYRAHRLWDEAIQASGLPSEPVCGAFDHNALREELAGTRPPAAIVGQYHFTACDSGARISADRTYLARAEATGRTSVRPLHRVTALAADRAGGYRVHTEHLAEGGTPLERVIFRCDRLVMAAGVHTPRLLLAARETGGLGRLHPSVGEGWGANGDHVALLQTESLPPDLSQGGPSSTVAHDETGTVGLMHSPLPVPVDGGGLVCLGMGVPGHTGAWRWTADGGTRLDWDPAGDTAGTARIEEVMRRVAQHLPEARLTPLSSSRPVVAHAAGGARLGEACDAYGRLRGHPGLYCLDGALLPGGAGAVNPALTIAAIAEHCLDHIVTDFLG</sequence>
<evidence type="ECO:0000256" key="13">
    <source>
        <dbReference type="ARBA" id="ARBA00049723"/>
    </source>
</evidence>
<keyword evidence="3" id="KW-0153">Cholesterol metabolism</keyword>
<gene>
    <name evidence="18" type="ORF">VSS16_36000</name>
</gene>
<evidence type="ECO:0000313" key="19">
    <source>
        <dbReference type="Proteomes" id="UP001585080"/>
    </source>
</evidence>
<dbReference type="Gene3D" id="3.50.50.60">
    <property type="entry name" value="FAD/NAD(P)-binding domain"/>
    <property type="match status" value="1"/>
</dbReference>
<comment type="caution">
    <text evidence="18">The sequence shown here is derived from an EMBL/GenBank/DDBJ whole genome shotgun (WGS) entry which is preliminary data.</text>
</comment>
<evidence type="ECO:0000313" key="18">
    <source>
        <dbReference type="EMBL" id="MFB8778046.1"/>
    </source>
</evidence>
<dbReference type="Pfam" id="PF05199">
    <property type="entry name" value="GMC_oxred_C"/>
    <property type="match status" value="1"/>
</dbReference>
<dbReference type="PANTHER" id="PTHR47470">
    <property type="entry name" value="CHOLESTEROL OXIDASE"/>
    <property type="match status" value="1"/>
</dbReference>
<dbReference type="EMBL" id="JAYMRP010000078">
    <property type="protein sequence ID" value="MFB8778046.1"/>
    <property type="molecule type" value="Genomic_DNA"/>
</dbReference>
<dbReference type="Gene3D" id="3.30.410.10">
    <property type="entry name" value="Cholesterol Oxidase, domain 2"/>
    <property type="match status" value="1"/>
</dbReference>
<evidence type="ECO:0000256" key="14">
    <source>
        <dbReference type="ARBA" id="ARBA00049744"/>
    </source>
</evidence>
<evidence type="ECO:0000256" key="15">
    <source>
        <dbReference type="ARBA" id="ARBA00049778"/>
    </source>
</evidence>
<accession>A0ABV5EMH8</accession>
<dbReference type="Proteomes" id="UP001585080">
    <property type="component" value="Unassembled WGS sequence"/>
</dbReference>
<keyword evidence="7" id="KW-0443">Lipid metabolism</keyword>
<proteinExistence type="inferred from homology"/>
<evidence type="ECO:0000256" key="9">
    <source>
        <dbReference type="ARBA" id="ARBA00023221"/>
    </source>
</evidence>
<comment type="similarity">
    <text evidence="2">Belongs to the GMC oxidoreductase family.</text>
</comment>
<evidence type="ECO:0000256" key="2">
    <source>
        <dbReference type="ARBA" id="ARBA00010790"/>
    </source>
</evidence>
<evidence type="ECO:0000256" key="10">
    <source>
        <dbReference type="ARBA" id="ARBA00023235"/>
    </source>
</evidence>
<dbReference type="RefSeq" id="WP_376736470.1">
    <property type="nucleotide sequence ID" value="NZ_JAYMRP010000078.1"/>
</dbReference>
<evidence type="ECO:0000256" key="16">
    <source>
        <dbReference type="SAM" id="MobiDB-lite"/>
    </source>
</evidence>
<dbReference type="SUPFAM" id="SSF54373">
    <property type="entry name" value="FAD-linked reductases, C-terminal domain"/>
    <property type="match status" value="1"/>
</dbReference>
<keyword evidence="6" id="KW-0560">Oxidoreductase</keyword>
<keyword evidence="8" id="KW-1207">Sterol metabolism</keyword>
<keyword evidence="9" id="KW-0753">Steroid metabolism</keyword>
<dbReference type="EC" id="5.3.3.1" evidence="11"/>
<evidence type="ECO:0000259" key="17">
    <source>
        <dbReference type="Pfam" id="PF05199"/>
    </source>
</evidence>
<evidence type="ECO:0000256" key="4">
    <source>
        <dbReference type="ARBA" id="ARBA00022630"/>
    </source>
</evidence>
<evidence type="ECO:0000256" key="12">
    <source>
        <dbReference type="ARBA" id="ARBA00049645"/>
    </source>
</evidence>
<dbReference type="SUPFAM" id="SSF51905">
    <property type="entry name" value="FAD/NAD(P)-binding domain"/>
    <property type="match status" value="1"/>
</dbReference>
<dbReference type="EC" id="1.1.3.6" evidence="13"/>
<organism evidence="18 19">
    <name type="scientific">Streptomyces broussonetiae</name>
    <dbReference type="NCBI Taxonomy" id="2686304"/>
    <lineage>
        <taxon>Bacteria</taxon>
        <taxon>Bacillati</taxon>
        <taxon>Actinomycetota</taxon>
        <taxon>Actinomycetes</taxon>
        <taxon>Kitasatosporales</taxon>
        <taxon>Streptomycetaceae</taxon>
        <taxon>Streptomyces</taxon>
    </lineage>
</organism>
<dbReference type="InterPro" id="IPR007867">
    <property type="entry name" value="GMC_OxRtase_C"/>
</dbReference>
<keyword evidence="4" id="KW-0285">Flavoprotein</keyword>
<evidence type="ECO:0000256" key="8">
    <source>
        <dbReference type="ARBA" id="ARBA00023166"/>
    </source>
</evidence>
<keyword evidence="10" id="KW-0413">Isomerase</keyword>
<evidence type="ECO:0000256" key="5">
    <source>
        <dbReference type="ARBA" id="ARBA00022827"/>
    </source>
</evidence>
<comment type="pathway">
    <text evidence="12">Steroid metabolism; cholesterol degradation.</text>
</comment>
<dbReference type="InterPro" id="IPR036188">
    <property type="entry name" value="FAD/NAD-bd_sf"/>
</dbReference>
<dbReference type="InterPro" id="IPR052542">
    <property type="entry name" value="Cholesterol_Oxidase"/>
</dbReference>
<feature type="domain" description="Glucose-methanol-choline oxidoreductase C-terminal" evidence="17">
    <location>
        <begin position="453"/>
        <end position="504"/>
    </location>
</feature>
<evidence type="ECO:0000256" key="11">
    <source>
        <dbReference type="ARBA" id="ARBA00038856"/>
    </source>
</evidence>
<protein>
    <recommendedName>
        <fullName evidence="14">Cholesterol oxidase</fullName>
        <ecNumber evidence="13">1.1.3.6</ecNumber>
        <ecNumber evidence="11">5.3.3.1</ecNumber>
    </recommendedName>
    <alternativeName>
        <fullName evidence="15">Cholesterol isomerase</fullName>
    </alternativeName>
</protein>